<keyword evidence="2" id="KW-0732">Signal</keyword>
<dbReference type="EMBL" id="JAVDQH010000005">
    <property type="protein sequence ID" value="MDR6243860.1"/>
    <property type="molecule type" value="Genomic_DNA"/>
</dbReference>
<dbReference type="PANTHER" id="PTHR30404:SF0">
    <property type="entry name" value="N-ACETYLMURAMOYL-L-ALANINE AMIDASE AMIC"/>
    <property type="match status" value="1"/>
</dbReference>
<dbReference type="Pfam" id="PF07833">
    <property type="entry name" value="Cu_amine_oxidN1"/>
    <property type="match status" value="1"/>
</dbReference>
<dbReference type="SUPFAM" id="SSF53187">
    <property type="entry name" value="Zn-dependent exopeptidases"/>
    <property type="match status" value="1"/>
</dbReference>
<dbReference type="Pfam" id="PF11741">
    <property type="entry name" value="AMIN"/>
    <property type="match status" value="1"/>
</dbReference>
<comment type="caution">
    <text evidence="4">The sequence shown here is derived from an EMBL/GenBank/DDBJ whole genome shotgun (WGS) entry which is preliminary data.</text>
</comment>
<reference evidence="4 5" key="1">
    <citation type="submission" date="2023-07" db="EMBL/GenBank/DDBJ databases">
        <title>Genomic Encyclopedia of Type Strains, Phase IV (KMG-IV): sequencing the most valuable type-strain genomes for metagenomic binning, comparative biology and taxonomic classification.</title>
        <authorList>
            <person name="Goeker M."/>
        </authorList>
    </citation>
    <scope>NUCLEOTIDE SEQUENCE [LARGE SCALE GENOMIC DNA]</scope>
    <source>
        <strain evidence="4 5">DSM 22170</strain>
    </source>
</reference>
<dbReference type="Pfam" id="PF01520">
    <property type="entry name" value="Amidase_3"/>
    <property type="match status" value="1"/>
</dbReference>
<feature type="domain" description="MurNAc-LAA" evidence="3">
    <location>
        <begin position="346"/>
        <end position="456"/>
    </location>
</feature>
<dbReference type="Proteomes" id="UP001185028">
    <property type="component" value="Unassembled WGS sequence"/>
</dbReference>
<dbReference type="CDD" id="cd02696">
    <property type="entry name" value="MurNAc-LAA"/>
    <property type="match status" value="1"/>
</dbReference>
<dbReference type="InterPro" id="IPR012854">
    <property type="entry name" value="Cu_amine_oxidase-like_N"/>
</dbReference>
<dbReference type="GO" id="GO:0008745">
    <property type="term" value="F:N-acetylmuramoyl-L-alanine amidase activity"/>
    <property type="evidence" value="ECO:0007669"/>
    <property type="project" value="UniProtKB-EC"/>
</dbReference>
<organism evidence="4 5">
    <name type="scientific">Paenibacillus hunanensis</name>
    <dbReference type="NCBI Taxonomy" id="539262"/>
    <lineage>
        <taxon>Bacteria</taxon>
        <taxon>Bacillati</taxon>
        <taxon>Bacillota</taxon>
        <taxon>Bacilli</taxon>
        <taxon>Bacillales</taxon>
        <taxon>Paenibacillaceae</taxon>
        <taxon>Paenibacillus</taxon>
    </lineage>
</organism>
<dbReference type="SUPFAM" id="SSF55383">
    <property type="entry name" value="Copper amine oxidase, domain N"/>
    <property type="match status" value="1"/>
</dbReference>
<dbReference type="Gene3D" id="3.40.630.40">
    <property type="entry name" value="Zn-dependent exopeptidases"/>
    <property type="match status" value="1"/>
</dbReference>
<evidence type="ECO:0000259" key="3">
    <source>
        <dbReference type="SMART" id="SM00646"/>
    </source>
</evidence>
<dbReference type="InterPro" id="IPR036582">
    <property type="entry name" value="Mao_N_sf"/>
</dbReference>
<name>A0ABU1IXZ2_9BACL</name>
<dbReference type="PANTHER" id="PTHR30404">
    <property type="entry name" value="N-ACETYLMURAMOYL-L-ALANINE AMIDASE"/>
    <property type="match status" value="1"/>
</dbReference>
<dbReference type="InterPro" id="IPR021731">
    <property type="entry name" value="AMIN_dom"/>
</dbReference>
<dbReference type="Gene3D" id="2.60.40.3500">
    <property type="match status" value="1"/>
</dbReference>
<dbReference type="InterPro" id="IPR050695">
    <property type="entry name" value="N-acetylmuramoyl_amidase_3"/>
</dbReference>
<protein>
    <submittedName>
        <fullName evidence="4">N-acetylmuramoyl-L-alanine amidase</fullName>
        <ecNumber evidence="4">3.5.1.28</ecNumber>
    </submittedName>
</protein>
<accession>A0ABU1IXZ2</accession>
<proteinExistence type="predicted"/>
<feature type="chain" id="PRO_5045134833" evidence="2">
    <location>
        <begin position="25"/>
        <end position="461"/>
    </location>
</feature>
<feature type="signal peptide" evidence="2">
    <location>
        <begin position="1"/>
        <end position="24"/>
    </location>
</feature>
<gene>
    <name evidence="4" type="ORF">JOC58_001753</name>
</gene>
<keyword evidence="5" id="KW-1185">Reference proteome</keyword>
<dbReference type="Gene3D" id="3.30.457.10">
    <property type="entry name" value="Copper amine oxidase-like, N-terminal domain"/>
    <property type="match status" value="1"/>
</dbReference>
<dbReference type="SMART" id="SM00646">
    <property type="entry name" value="Ami_3"/>
    <property type="match status" value="1"/>
</dbReference>
<evidence type="ECO:0000313" key="5">
    <source>
        <dbReference type="Proteomes" id="UP001185028"/>
    </source>
</evidence>
<sequence length="461" mass="50485">MKNAIAVFLLSVLLVLLLPLHTHAATNQTRIILNGQELSLPKDAEVVNIENNIMIPIRIVAENLKFNVAWDQANQNVNIQEGDHSILLTVGKNEASISNNIVRLNAAPQIVQNNVVVPLRFVSEQMGLGVAWNNSDKIVTLASMKPAPPSPAPENTTAINLIHDITYVNNQLIVSLDHEINPVITTLKNPERIVMDFPATDFGEIENKPVAGAMASLDTSGSPQIKDIRYSLYNNNPAQVRIVIELNNATASNYTQQTSTGKFILDLSMVNSSVPTSPIHNGKKIVVIDAGHGGTDPGTTSFTQNHEKDFTLALALKVQKLLQNEPNIELIMTRDTDVYPTRSERVKLANDLKADVFVSIHGNNAPLSSQAKGTETYYYQRASSKELATIIHGKLIQALGFSDRGVKNESFQVIRETTMAAVLLEIGFLSNQEEEQAMMSEINQNKAAQAIVDGIKEYLGL</sequence>
<evidence type="ECO:0000256" key="1">
    <source>
        <dbReference type="ARBA" id="ARBA00022801"/>
    </source>
</evidence>
<dbReference type="EC" id="3.5.1.28" evidence="4"/>
<keyword evidence="1 4" id="KW-0378">Hydrolase</keyword>
<evidence type="ECO:0000313" key="4">
    <source>
        <dbReference type="EMBL" id="MDR6243860.1"/>
    </source>
</evidence>
<dbReference type="RefSeq" id="WP_188777045.1">
    <property type="nucleotide sequence ID" value="NZ_BMMB01000008.1"/>
</dbReference>
<dbReference type="InterPro" id="IPR002508">
    <property type="entry name" value="MurNAc-LAA_cat"/>
</dbReference>
<evidence type="ECO:0000256" key="2">
    <source>
        <dbReference type="SAM" id="SignalP"/>
    </source>
</evidence>